<dbReference type="Pfam" id="PF00665">
    <property type="entry name" value="rve"/>
    <property type="match status" value="1"/>
</dbReference>
<comment type="caution">
    <text evidence="5">The sequence shown here is derived from an EMBL/GenBank/DDBJ whole genome shotgun (WGS) entry which is preliminary data.</text>
</comment>
<evidence type="ECO:0000313" key="5">
    <source>
        <dbReference type="EMBL" id="CAG7837622.1"/>
    </source>
</evidence>
<dbReference type="OrthoDB" id="10060729at2759"/>
<dbReference type="Proteomes" id="UP000708208">
    <property type="component" value="Unassembled WGS sequence"/>
</dbReference>
<feature type="domain" description="Integrase catalytic" evidence="4">
    <location>
        <begin position="138"/>
        <end position="311"/>
    </location>
</feature>
<dbReference type="PANTHER" id="PTHR37984:SF5">
    <property type="entry name" value="PROTEIN NYNRIN-LIKE"/>
    <property type="match status" value="1"/>
</dbReference>
<dbReference type="InterPro" id="IPR050951">
    <property type="entry name" value="Retrovirus_Pol_polyprotein"/>
</dbReference>
<evidence type="ECO:0000256" key="2">
    <source>
        <dbReference type="ARBA" id="ARBA00022723"/>
    </source>
</evidence>
<feature type="transmembrane region" description="Helical" evidence="3">
    <location>
        <begin position="65"/>
        <end position="97"/>
    </location>
</feature>
<dbReference type="EMBL" id="CAJVCH010571483">
    <property type="protein sequence ID" value="CAG7837622.1"/>
    <property type="molecule type" value="Genomic_DNA"/>
</dbReference>
<sequence>MDKVEAEVIKSDVERKGELKPENYGYTSVPGSPVPGPLERPPFSLKEIRDSIPPHCFKRSMLTSFFYLTANIGICLALLYASTFICYFSIYISLLLWPAYWFLQGAYMTGLWVEIENGVYHKYVTDFALIGGILYKANYNDPGRLWLLCVPKVLQQRVFKEVHESALGHQGTQRNKTAALTVVNQSSRWLEAFPTKDMTTTSAIYAINLWILRFSTPSIIVCDNGAAFSSKEFQDLCAKKGIKLIFISPNHPSSNGICERTHANINRIIAKHVNENHRNWDTLLPEVCSKLNSTVNEVTHYSPYFLLFGRHPNLRVDGILPVVKDGPVNQFEFYKNLINARWRANENTCRTYNPFGEVLMPELVKSTSLMTTGVHMAQLEKFKATPTVPQPLKSDLEVLKEIDKPIKKQYTVAKPPSLLAINPQEIVRNYKIKCYRCSGPHPVKLCTKKRKPGYSDLMKIFPRTTCELSRIFNCVIQLLKKHHGHLLKKINQPYLNTDDIRKFAIAIHEKGSPYKNCVGFLDGTVRSMCRPTHDQKLYYNGHKRTHSIKFQSVMFPNGLIGALYGPIQGRRHAAFILQTSKLMEQMQESFYDQNGEPFFLYGDPAYPLKRHLIVPFKSHNINRVKQICNKKMSQVRQSVEWGFGKMIQIFAFLDFKKNLKMELQNVADYYVVGCLLTNCHTCLYDSQTSDYFLLSPPTLEEYLC</sequence>
<dbReference type="InterPro" id="IPR027806">
    <property type="entry name" value="HARBI1_dom"/>
</dbReference>
<comment type="cofactor">
    <cofactor evidence="1">
        <name>a divalent metal cation</name>
        <dbReference type="ChEBI" id="CHEBI:60240"/>
    </cofactor>
</comment>
<organism evidence="5 6">
    <name type="scientific">Allacma fusca</name>
    <dbReference type="NCBI Taxonomy" id="39272"/>
    <lineage>
        <taxon>Eukaryota</taxon>
        <taxon>Metazoa</taxon>
        <taxon>Ecdysozoa</taxon>
        <taxon>Arthropoda</taxon>
        <taxon>Hexapoda</taxon>
        <taxon>Collembola</taxon>
        <taxon>Symphypleona</taxon>
        <taxon>Sminthuridae</taxon>
        <taxon>Allacma</taxon>
    </lineage>
</organism>
<name>A0A8J2LVX0_9HEXA</name>
<reference evidence="5" key="1">
    <citation type="submission" date="2021-06" db="EMBL/GenBank/DDBJ databases">
        <authorList>
            <person name="Hodson N. C."/>
            <person name="Mongue J. A."/>
            <person name="Jaron S. K."/>
        </authorList>
    </citation>
    <scope>NUCLEOTIDE SEQUENCE</scope>
</reference>
<dbReference type="InterPro" id="IPR001584">
    <property type="entry name" value="Integrase_cat-core"/>
</dbReference>
<keyword evidence="2" id="KW-0479">Metal-binding</keyword>
<dbReference type="GO" id="GO:0046872">
    <property type="term" value="F:metal ion binding"/>
    <property type="evidence" value="ECO:0007669"/>
    <property type="project" value="UniProtKB-KW"/>
</dbReference>
<evidence type="ECO:0000313" key="6">
    <source>
        <dbReference type="Proteomes" id="UP000708208"/>
    </source>
</evidence>
<evidence type="ECO:0000256" key="1">
    <source>
        <dbReference type="ARBA" id="ARBA00001968"/>
    </source>
</evidence>
<dbReference type="PANTHER" id="PTHR37984">
    <property type="entry name" value="PROTEIN CBG26694"/>
    <property type="match status" value="1"/>
</dbReference>
<evidence type="ECO:0000259" key="4">
    <source>
        <dbReference type="PROSITE" id="PS50994"/>
    </source>
</evidence>
<dbReference type="PROSITE" id="PS50994">
    <property type="entry name" value="INTEGRASE"/>
    <property type="match status" value="1"/>
</dbReference>
<protein>
    <recommendedName>
        <fullName evidence="4">Integrase catalytic domain-containing protein</fullName>
    </recommendedName>
</protein>
<dbReference type="GO" id="GO:0015074">
    <property type="term" value="P:DNA integration"/>
    <property type="evidence" value="ECO:0007669"/>
    <property type="project" value="InterPro"/>
</dbReference>
<gene>
    <name evidence="5" type="ORF">AFUS01_LOCUS46706</name>
</gene>
<dbReference type="Pfam" id="PF13359">
    <property type="entry name" value="DDE_Tnp_4"/>
    <property type="match status" value="1"/>
</dbReference>
<dbReference type="AlphaFoldDB" id="A0A8J2LVX0"/>
<accession>A0A8J2LVX0</accession>
<keyword evidence="3" id="KW-1133">Transmembrane helix</keyword>
<keyword evidence="3" id="KW-0812">Transmembrane</keyword>
<proteinExistence type="predicted"/>
<keyword evidence="6" id="KW-1185">Reference proteome</keyword>
<evidence type="ECO:0000256" key="3">
    <source>
        <dbReference type="SAM" id="Phobius"/>
    </source>
</evidence>
<keyword evidence="3" id="KW-0472">Membrane</keyword>